<name>A0A2W2F5V2_9ACTN</name>
<evidence type="ECO:0000256" key="3">
    <source>
        <dbReference type="SAM" id="MobiDB-lite"/>
    </source>
</evidence>
<proteinExistence type="predicted"/>
<dbReference type="InterPro" id="IPR036736">
    <property type="entry name" value="ACP-like_sf"/>
</dbReference>
<organism evidence="5 6">
    <name type="scientific">Nonomuraea aridisoli</name>
    <dbReference type="NCBI Taxonomy" id="2070368"/>
    <lineage>
        <taxon>Bacteria</taxon>
        <taxon>Bacillati</taxon>
        <taxon>Actinomycetota</taxon>
        <taxon>Actinomycetes</taxon>
        <taxon>Streptosporangiales</taxon>
        <taxon>Streptosporangiaceae</taxon>
        <taxon>Nonomuraea</taxon>
    </lineage>
</organism>
<feature type="region of interest" description="Disordered" evidence="3">
    <location>
        <begin position="75"/>
        <end position="111"/>
    </location>
</feature>
<dbReference type="PANTHER" id="PTHR45527:SF1">
    <property type="entry name" value="FATTY ACID SYNTHASE"/>
    <property type="match status" value="1"/>
</dbReference>
<accession>A0A2W2F5V2</accession>
<dbReference type="GO" id="GO:0044550">
    <property type="term" value="P:secondary metabolite biosynthetic process"/>
    <property type="evidence" value="ECO:0007669"/>
    <property type="project" value="TreeGrafter"/>
</dbReference>
<dbReference type="Proteomes" id="UP000249304">
    <property type="component" value="Unassembled WGS sequence"/>
</dbReference>
<evidence type="ECO:0000256" key="2">
    <source>
        <dbReference type="ARBA" id="ARBA00022553"/>
    </source>
</evidence>
<dbReference type="AlphaFoldDB" id="A0A2W2F5V2"/>
<evidence type="ECO:0000313" key="6">
    <source>
        <dbReference type="Proteomes" id="UP000249304"/>
    </source>
</evidence>
<feature type="domain" description="Carrier" evidence="4">
    <location>
        <begin position="1"/>
        <end position="77"/>
    </location>
</feature>
<dbReference type="EMBL" id="POUD01000020">
    <property type="protein sequence ID" value="PZG21040.1"/>
    <property type="molecule type" value="Genomic_DNA"/>
</dbReference>
<protein>
    <recommendedName>
        <fullName evidence="4">Carrier domain-containing protein</fullName>
    </recommendedName>
</protein>
<evidence type="ECO:0000256" key="1">
    <source>
        <dbReference type="ARBA" id="ARBA00022450"/>
    </source>
</evidence>
<reference evidence="5 6" key="1">
    <citation type="submission" date="2018-01" db="EMBL/GenBank/DDBJ databases">
        <title>Draft genome sequence of Nonomuraea sp. KC333.</title>
        <authorList>
            <person name="Sahin N."/>
            <person name="Saygin H."/>
            <person name="Ay H."/>
        </authorList>
    </citation>
    <scope>NUCLEOTIDE SEQUENCE [LARGE SCALE GENOMIC DNA]</scope>
    <source>
        <strain evidence="5 6">KC333</strain>
    </source>
</reference>
<keyword evidence="2" id="KW-0597">Phosphoprotein</keyword>
<evidence type="ECO:0000259" key="4">
    <source>
        <dbReference type="PROSITE" id="PS50075"/>
    </source>
</evidence>
<comment type="caution">
    <text evidence="5">The sequence shown here is derived from an EMBL/GenBank/DDBJ whole genome shotgun (WGS) entry which is preliminary data.</text>
</comment>
<evidence type="ECO:0000313" key="5">
    <source>
        <dbReference type="EMBL" id="PZG21040.1"/>
    </source>
</evidence>
<dbReference type="PANTHER" id="PTHR45527">
    <property type="entry name" value="NONRIBOSOMAL PEPTIDE SYNTHETASE"/>
    <property type="match status" value="1"/>
</dbReference>
<dbReference type="OrthoDB" id="518159at2"/>
<dbReference type="Gene3D" id="1.10.1200.10">
    <property type="entry name" value="ACP-like"/>
    <property type="match status" value="1"/>
</dbReference>
<dbReference type="GO" id="GO:0005737">
    <property type="term" value="C:cytoplasm"/>
    <property type="evidence" value="ECO:0007669"/>
    <property type="project" value="TreeGrafter"/>
</dbReference>
<keyword evidence="1" id="KW-0596">Phosphopantetheine</keyword>
<dbReference type="PROSITE" id="PS50075">
    <property type="entry name" value="CARRIER"/>
    <property type="match status" value="1"/>
</dbReference>
<keyword evidence="6" id="KW-1185">Reference proteome</keyword>
<dbReference type="SUPFAM" id="SSF47336">
    <property type="entry name" value="ACP-like"/>
    <property type="match status" value="1"/>
</dbReference>
<dbReference type="Pfam" id="PF00550">
    <property type="entry name" value="PP-binding"/>
    <property type="match status" value="1"/>
</dbReference>
<sequence length="111" mass="12340">MRPDAEVERVVSRVLSELLDGMDVDPTVPFFRLGATSLTLVRAHVRLTELLDPRLTVVDLFNHPTIRQLALHITERRAEGPPPAPAGNGDATARRAQARRLARLKAEESTR</sequence>
<dbReference type="GO" id="GO:0031177">
    <property type="term" value="F:phosphopantetheine binding"/>
    <property type="evidence" value="ECO:0007669"/>
    <property type="project" value="InterPro"/>
</dbReference>
<dbReference type="InterPro" id="IPR009081">
    <property type="entry name" value="PP-bd_ACP"/>
</dbReference>
<dbReference type="SMART" id="SM00823">
    <property type="entry name" value="PKS_PP"/>
    <property type="match status" value="1"/>
</dbReference>
<dbReference type="GO" id="GO:0043041">
    <property type="term" value="P:amino acid activation for nonribosomal peptide biosynthetic process"/>
    <property type="evidence" value="ECO:0007669"/>
    <property type="project" value="TreeGrafter"/>
</dbReference>
<gene>
    <name evidence="5" type="ORF">C1J01_07855</name>
</gene>
<dbReference type="InterPro" id="IPR020806">
    <property type="entry name" value="PKS_PP-bd"/>
</dbReference>